<keyword evidence="10" id="KW-1185">Reference proteome</keyword>
<evidence type="ECO:0000259" key="8">
    <source>
        <dbReference type="PROSITE" id="PS50928"/>
    </source>
</evidence>
<dbReference type="PANTHER" id="PTHR43386">
    <property type="entry name" value="OLIGOPEPTIDE TRANSPORT SYSTEM PERMEASE PROTEIN APPC"/>
    <property type="match status" value="1"/>
</dbReference>
<evidence type="ECO:0000256" key="5">
    <source>
        <dbReference type="ARBA" id="ARBA00022989"/>
    </source>
</evidence>
<keyword evidence="5 7" id="KW-1133">Transmembrane helix</keyword>
<reference evidence="9" key="1">
    <citation type="submission" date="2021-11" db="EMBL/GenBank/DDBJ databases">
        <title>Description of a new species Pelosinus isolated from the bottom sediments of Lake Baikal.</title>
        <authorList>
            <person name="Zakharyuk A."/>
        </authorList>
    </citation>
    <scope>NUCLEOTIDE SEQUENCE</scope>
    <source>
        <strain evidence="9">Bkl1</strain>
    </source>
</reference>
<dbReference type="Gene3D" id="1.10.3720.10">
    <property type="entry name" value="MetI-like"/>
    <property type="match status" value="1"/>
</dbReference>
<feature type="transmembrane region" description="Helical" evidence="7">
    <location>
        <begin position="86"/>
        <end position="110"/>
    </location>
</feature>
<dbReference type="Pfam" id="PF00528">
    <property type="entry name" value="BPD_transp_1"/>
    <property type="match status" value="1"/>
</dbReference>
<dbReference type="CDD" id="cd06261">
    <property type="entry name" value="TM_PBP2"/>
    <property type="match status" value="1"/>
</dbReference>
<comment type="similarity">
    <text evidence="7">Belongs to the binding-protein-dependent transport system permease family.</text>
</comment>
<evidence type="ECO:0000313" key="9">
    <source>
        <dbReference type="EMBL" id="MCC5466923.1"/>
    </source>
</evidence>
<dbReference type="SUPFAM" id="SSF161098">
    <property type="entry name" value="MetI-like"/>
    <property type="match status" value="1"/>
</dbReference>
<name>A0ABS8HUT3_9FIRM</name>
<evidence type="ECO:0000256" key="6">
    <source>
        <dbReference type="ARBA" id="ARBA00023136"/>
    </source>
</evidence>
<feature type="transmembrane region" description="Helical" evidence="7">
    <location>
        <begin position="148"/>
        <end position="166"/>
    </location>
</feature>
<comment type="subcellular location">
    <subcellularLocation>
        <location evidence="1 7">Cell membrane</location>
        <topology evidence="1 7">Multi-pass membrane protein</topology>
    </subcellularLocation>
</comment>
<gene>
    <name evidence="9" type="ORF">LMF89_16370</name>
</gene>
<evidence type="ECO:0000256" key="3">
    <source>
        <dbReference type="ARBA" id="ARBA00022475"/>
    </source>
</evidence>
<evidence type="ECO:0000256" key="4">
    <source>
        <dbReference type="ARBA" id="ARBA00022692"/>
    </source>
</evidence>
<sequence>MNNTSSVTVLQKYQRKGLNQRSQTLMYLAFGSIFLLAITVIGTLVGDIAITTNFTQKNFLPHMAHPFGTDWLGRDMLSRTLKGMSISIYIGLFASVISAVIAAVLGAAAATLGRKVDATITWFIDLVMGIPHLLLLILISYALGRGTFGVVVAVAISHWPVLTRIIRGEILQLKEANYIKIAEKLGQSKMKIVVKHMIPHVLPQFLVGLVLLFPHAILHEAALTFLGFGLPPEQPGIGIILSESMKYLSLGMWWLALFPGVVLMTTVLLFDLVGGSLRKMIDPHSAQE</sequence>
<dbReference type="InterPro" id="IPR000515">
    <property type="entry name" value="MetI-like"/>
</dbReference>
<dbReference type="PANTHER" id="PTHR43386:SF23">
    <property type="entry name" value="ABC TRANSPORTER"/>
    <property type="match status" value="1"/>
</dbReference>
<keyword evidence="6 7" id="KW-0472">Membrane</keyword>
<feature type="transmembrane region" description="Helical" evidence="7">
    <location>
        <begin position="205"/>
        <end position="230"/>
    </location>
</feature>
<dbReference type="PROSITE" id="PS50928">
    <property type="entry name" value="ABC_TM1"/>
    <property type="match status" value="1"/>
</dbReference>
<dbReference type="InterPro" id="IPR035906">
    <property type="entry name" value="MetI-like_sf"/>
</dbReference>
<feature type="transmembrane region" description="Helical" evidence="7">
    <location>
        <begin position="122"/>
        <end position="142"/>
    </location>
</feature>
<accession>A0ABS8HUT3</accession>
<feature type="transmembrane region" description="Helical" evidence="7">
    <location>
        <begin position="250"/>
        <end position="270"/>
    </location>
</feature>
<dbReference type="EMBL" id="JAJHJB010000024">
    <property type="protein sequence ID" value="MCC5466923.1"/>
    <property type="molecule type" value="Genomic_DNA"/>
</dbReference>
<keyword evidence="2 7" id="KW-0813">Transport</keyword>
<evidence type="ECO:0000256" key="7">
    <source>
        <dbReference type="RuleBase" id="RU363032"/>
    </source>
</evidence>
<dbReference type="RefSeq" id="WP_229536005.1">
    <property type="nucleotide sequence ID" value="NZ_JAJHJB010000024.1"/>
</dbReference>
<keyword evidence="3" id="KW-1003">Cell membrane</keyword>
<evidence type="ECO:0000313" key="10">
    <source>
        <dbReference type="Proteomes" id="UP001165492"/>
    </source>
</evidence>
<evidence type="ECO:0000256" key="1">
    <source>
        <dbReference type="ARBA" id="ARBA00004651"/>
    </source>
</evidence>
<protein>
    <submittedName>
        <fullName evidence="9">ABC transporter permease</fullName>
    </submittedName>
</protein>
<feature type="domain" description="ABC transmembrane type-1" evidence="8">
    <location>
        <begin position="84"/>
        <end position="274"/>
    </location>
</feature>
<comment type="caution">
    <text evidence="9">The sequence shown here is derived from an EMBL/GenBank/DDBJ whole genome shotgun (WGS) entry which is preliminary data.</text>
</comment>
<dbReference type="InterPro" id="IPR050366">
    <property type="entry name" value="BP-dependent_transpt_permease"/>
</dbReference>
<proteinExistence type="inferred from homology"/>
<organism evidence="9 10">
    <name type="scientific">Pelosinus baikalensis</name>
    <dbReference type="NCBI Taxonomy" id="2892015"/>
    <lineage>
        <taxon>Bacteria</taxon>
        <taxon>Bacillati</taxon>
        <taxon>Bacillota</taxon>
        <taxon>Negativicutes</taxon>
        <taxon>Selenomonadales</taxon>
        <taxon>Sporomusaceae</taxon>
        <taxon>Pelosinus</taxon>
    </lineage>
</organism>
<keyword evidence="4 7" id="KW-0812">Transmembrane</keyword>
<dbReference type="Proteomes" id="UP001165492">
    <property type="component" value="Unassembled WGS sequence"/>
</dbReference>
<feature type="transmembrane region" description="Helical" evidence="7">
    <location>
        <begin position="25"/>
        <end position="50"/>
    </location>
</feature>
<evidence type="ECO:0000256" key="2">
    <source>
        <dbReference type="ARBA" id="ARBA00022448"/>
    </source>
</evidence>